<reference evidence="1" key="2">
    <citation type="journal article" date="2007" name="Science">
        <title>Draft genome sequence of the sexually transmitted pathogen Trichomonas vaginalis.</title>
        <authorList>
            <person name="Carlton J.M."/>
            <person name="Hirt R.P."/>
            <person name="Silva J.C."/>
            <person name="Delcher A.L."/>
            <person name="Schatz M."/>
            <person name="Zhao Q."/>
            <person name="Wortman J.R."/>
            <person name="Bidwell S.L."/>
            <person name="Alsmark U.C.M."/>
            <person name="Besteiro S."/>
            <person name="Sicheritz-Ponten T."/>
            <person name="Noel C.J."/>
            <person name="Dacks J.B."/>
            <person name="Foster P.G."/>
            <person name="Simillion C."/>
            <person name="Van de Peer Y."/>
            <person name="Miranda-Saavedra D."/>
            <person name="Barton G.J."/>
            <person name="Westrop G.D."/>
            <person name="Mueller S."/>
            <person name="Dessi D."/>
            <person name="Fiori P.L."/>
            <person name="Ren Q."/>
            <person name="Paulsen I."/>
            <person name="Zhang H."/>
            <person name="Bastida-Corcuera F.D."/>
            <person name="Simoes-Barbosa A."/>
            <person name="Brown M.T."/>
            <person name="Hayes R.D."/>
            <person name="Mukherjee M."/>
            <person name="Okumura C.Y."/>
            <person name="Schneider R."/>
            <person name="Smith A.J."/>
            <person name="Vanacova S."/>
            <person name="Villalvazo M."/>
            <person name="Haas B.J."/>
            <person name="Pertea M."/>
            <person name="Feldblyum T.V."/>
            <person name="Utterback T.R."/>
            <person name="Shu C.L."/>
            <person name="Osoegawa K."/>
            <person name="de Jong P.J."/>
            <person name="Hrdy I."/>
            <person name="Horvathova L."/>
            <person name="Zubacova Z."/>
            <person name="Dolezal P."/>
            <person name="Malik S.B."/>
            <person name="Logsdon J.M. Jr."/>
            <person name="Henze K."/>
            <person name="Gupta A."/>
            <person name="Wang C.C."/>
            <person name="Dunne R.L."/>
            <person name="Upcroft J.A."/>
            <person name="Upcroft P."/>
            <person name="White O."/>
            <person name="Salzberg S.L."/>
            <person name="Tang P."/>
            <person name="Chiu C.-H."/>
            <person name="Lee Y.-S."/>
            <person name="Embley T.M."/>
            <person name="Coombs G.H."/>
            <person name="Mottram J.C."/>
            <person name="Tachezy J."/>
            <person name="Fraser-Liggett C.M."/>
            <person name="Johnson P.J."/>
        </authorList>
    </citation>
    <scope>NUCLEOTIDE SEQUENCE [LARGE SCALE GENOMIC DNA]</scope>
    <source>
        <strain evidence="1">G3</strain>
    </source>
</reference>
<dbReference type="VEuPathDB" id="TrichDB:TVAG_071050"/>
<evidence type="ECO:0000313" key="2">
    <source>
        <dbReference type="Proteomes" id="UP000001542"/>
    </source>
</evidence>
<protein>
    <submittedName>
        <fullName evidence="1">Uncharacterized protein</fullName>
    </submittedName>
</protein>
<reference evidence="1" key="1">
    <citation type="submission" date="2006-10" db="EMBL/GenBank/DDBJ databases">
        <authorList>
            <person name="Amadeo P."/>
            <person name="Zhao Q."/>
            <person name="Wortman J."/>
            <person name="Fraser-Liggett C."/>
            <person name="Carlton J."/>
        </authorList>
    </citation>
    <scope>NUCLEOTIDE SEQUENCE</scope>
    <source>
        <strain evidence="1">G3</strain>
    </source>
</reference>
<gene>
    <name evidence="1" type="ORF">TVAG_071050</name>
</gene>
<dbReference type="AlphaFoldDB" id="A2D808"/>
<dbReference type="VEuPathDB" id="TrichDB:TVAGG3_1045700"/>
<keyword evidence="2" id="KW-1185">Reference proteome</keyword>
<name>A2D808_TRIV3</name>
<accession>A2D808</accession>
<proteinExistence type="predicted"/>
<sequence length="256" mass="27900">MMMFLSLIKASSAITTNANCTKLEYGSGTIRAINETLCYTLSKDTFVVFSTIHGEEADVNITASSAANPKNIERFLGLKMKNAVFFEANGIINITAVESKTVYYTAYNASTIVSLKANKIGFISGKTSFFASSNKDDENSVSMKLKDGVNAIFVERNPEHATINNILATGNVTLMYFDVNGISINESNIINASNFVVVANLTGKKSNGTISISIAPSQENEEIYYKYTISTSTSSKIVKIDHGDEEHDDHNDHKKA</sequence>
<dbReference type="EMBL" id="DS113178">
    <property type="protein sequence ID" value="EAY23441.1"/>
    <property type="molecule type" value="Genomic_DNA"/>
</dbReference>
<dbReference type="RefSeq" id="XP_001584427.1">
    <property type="nucleotide sequence ID" value="XM_001584377.1"/>
</dbReference>
<dbReference type="Proteomes" id="UP000001542">
    <property type="component" value="Unassembled WGS sequence"/>
</dbReference>
<organism evidence="1 2">
    <name type="scientific">Trichomonas vaginalis (strain ATCC PRA-98 / G3)</name>
    <dbReference type="NCBI Taxonomy" id="412133"/>
    <lineage>
        <taxon>Eukaryota</taxon>
        <taxon>Metamonada</taxon>
        <taxon>Parabasalia</taxon>
        <taxon>Trichomonadida</taxon>
        <taxon>Trichomonadidae</taxon>
        <taxon>Trichomonas</taxon>
    </lineage>
</organism>
<evidence type="ECO:0000313" key="1">
    <source>
        <dbReference type="EMBL" id="EAY23441.1"/>
    </source>
</evidence>
<dbReference type="InParanoid" id="A2D808"/>
<dbReference type="KEGG" id="tva:5469006"/>